<dbReference type="PATRIC" id="fig|821.40.peg.3915"/>
<evidence type="ECO:0000256" key="2">
    <source>
        <dbReference type="ARBA" id="ARBA00022679"/>
    </source>
</evidence>
<dbReference type="GO" id="GO:0005829">
    <property type="term" value="C:cytosol"/>
    <property type="evidence" value="ECO:0007669"/>
    <property type="project" value="TreeGrafter"/>
</dbReference>
<feature type="domain" description="HipA-like C-terminal" evidence="4">
    <location>
        <begin position="181"/>
        <end position="392"/>
    </location>
</feature>
<dbReference type="PANTHER" id="PTHR37419:SF8">
    <property type="entry name" value="TOXIN YJJJ"/>
    <property type="match status" value="1"/>
</dbReference>
<dbReference type="InterPro" id="IPR052028">
    <property type="entry name" value="HipA_Ser/Thr_kinase"/>
</dbReference>
<proteinExistence type="inferred from homology"/>
<evidence type="ECO:0000256" key="1">
    <source>
        <dbReference type="ARBA" id="ARBA00010164"/>
    </source>
</evidence>
<comment type="similarity">
    <text evidence="1">Belongs to the HipA Ser/Thr kinase family.</text>
</comment>
<dbReference type="AlphaFoldDB" id="A0A0P0M4V1"/>
<dbReference type="PANTHER" id="PTHR37419">
    <property type="entry name" value="SERINE/THREONINE-PROTEIN KINASE TOXIN HIPA"/>
    <property type="match status" value="1"/>
</dbReference>
<evidence type="ECO:0000313" key="5">
    <source>
        <dbReference type="EMBL" id="ALK85827.1"/>
    </source>
</evidence>
<sequence length="442" mass="50529">MMKKLYVFADFDWLKEPRLVGELSYESLRGSDSYGFCYSNDWLKDYGSLFFSDDLNNYPGQQYTAPDKDIFGCFSDALPDRWGRTLINRREQILAKEEKRQVRRLSSFDYLIGIEDFSRMGGFRFKESMDGDYINASEILRIPPLTDIRELIVASSEIEKSEGEDQLPEMRWIAQLVQPGSSLGGARPKASVLDENKNLCIAKFPSRKDDYDASLWEHFSHLLAKNAGINAAETRVISTNDKYHTLLSRRFDRREDGKRIHFASAMTLLGLNDGANANTGNGYLDIVDFIIQNCTNVEDNLKELYRRVAFNICIGNTDDHFRNHGFLLTVKGWTLSPAYDINPTLNEYQSLLINSYTNKSDLKELLDFCEEYMLPKETAGQIIGEVLNAVKEWRTLSTKLGIAKSEQERFAAVFEKQILYSQLSLSSINAKLIICSIIISKE</sequence>
<dbReference type="Proteomes" id="UP000061587">
    <property type="component" value="Chromosome"/>
</dbReference>
<reference evidence="6" key="1">
    <citation type="submission" date="2015-10" db="EMBL/GenBank/DDBJ databases">
        <title>Extensive mobilome-driven genome diversification in gut-associated Bacteroides vulgatus mpk.</title>
        <authorList>
            <person name="Beier S."/>
            <person name="Lange A."/>
            <person name="Huson D.H."/>
            <person name="Frick J.-S."/>
            <person name="Autenrieth I.B."/>
        </authorList>
    </citation>
    <scope>NUCLEOTIDE SEQUENCE [LARGE SCALE GENOMIC DNA]</scope>
    <source>
        <strain evidence="6">mpk</strain>
    </source>
</reference>
<evidence type="ECO:0000256" key="3">
    <source>
        <dbReference type="ARBA" id="ARBA00022777"/>
    </source>
</evidence>
<reference evidence="5 6" key="2">
    <citation type="journal article" date="2016" name="Genome Biol. Evol.">
        <title>Extensive mobilome-driven genome diversification in mouse gut-associated Bacteroides vulgatus mpk.</title>
        <authorList>
            <person name="Lange A."/>
            <person name="Beier S."/>
            <person name="Steimle A."/>
            <person name="Autenrieth I.B."/>
            <person name="Huson D.H."/>
            <person name="Frick J.S."/>
        </authorList>
    </citation>
    <scope>NUCLEOTIDE SEQUENCE [LARGE SCALE GENOMIC DNA]</scope>
    <source>
        <strain evidence="6">mpk</strain>
    </source>
</reference>
<accession>A0A0P0M4V1</accession>
<dbReference type="Pfam" id="PF07804">
    <property type="entry name" value="HipA_C"/>
    <property type="match status" value="1"/>
</dbReference>
<name>A0A0P0M4V1_PHOVU</name>
<keyword evidence="2" id="KW-0808">Transferase</keyword>
<dbReference type="Gene3D" id="1.10.1070.20">
    <property type="match status" value="1"/>
</dbReference>
<keyword evidence="3" id="KW-0418">Kinase</keyword>
<organism evidence="5 6">
    <name type="scientific">Phocaeicola vulgatus</name>
    <name type="common">Bacteroides vulgatus</name>
    <dbReference type="NCBI Taxonomy" id="821"/>
    <lineage>
        <taxon>Bacteria</taxon>
        <taxon>Pseudomonadati</taxon>
        <taxon>Bacteroidota</taxon>
        <taxon>Bacteroidia</taxon>
        <taxon>Bacteroidales</taxon>
        <taxon>Bacteroidaceae</taxon>
        <taxon>Phocaeicola</taxon>
    </lineage>
</organism>
<evidence type="ECO:0000313" key="6">
    <source>
        <dbReference type="Proteomes" id="UP000061587"/>
    </source>
</evidence>
<protein>
    <submittedName>
        <fullName evidence="5">Capsule biosynthesis enzyme-like protein</fullName>
    </submittedName>
</protein>
<evidence type="ECO:0000259" key="4">
    <source>
        <dbReference type="Pfam" id="PF07804"/>
    </source>
</evidence>
<gene>
    <name evidence="5" type="ORF">BvMPK_3257</name>
</gene>
<dbReference type="EMBL" id="CP013020">
    <property type="protein sequence ID" value="ALK85827.1"/>
    <property type="molecule type" value="Genomic_DNA"/>
</dbReference>
<dbReference type="GO" id="GO:0004674">
    <property type="term" value="F:protein serine/threonine kinase activity"/>
    <property type="evidence" value="ECO:0007669"/>
    <property type="project" value="TreeGrafter"/>
</dbReference>
<dbReference type="InterPro" id="IPR012893">
    <property type="entry name" value="HipA-like_C"/>
</dbReference>